<evidence type="ECO:0000313" key="10">
    <source>
        <dbReference type="EMBL" id="APV45533.1"/>
    </source>
</evidence>
<keyword evidence="6" id="KW-0325">Glycoprotein</keyword>
<dbReference type="GO" id="GO:0016020">
    <property type="term" value="C:membrane"/>
    <property type="evidence" value="ECO:0007669"/>
    <property type="project" value="InterPro"/>
</dbReference>
<proteinExistence type="evidence at transcript level"/>
<keyword evidence="5" id="KW-1015">Disulfide bond</keyword>
<gene>
    <name evidence="10" type="primary">egr</name>
</gene>
<dbReference type="InterPro" id="IPR008983">
    <property type="entry name" value="Tumour_necrosis_fac-like_dom"/>
</dbReference>
<evidence type="ECO:0000256" key="2">
    <source>
        <dbReference type="ARBA" id="ARBA00008670"/>
    </source>
</evidence>
<evidence type="ECO:0000256" key="4">
    <source>
        <dbReference type="ARBA" id="ARBA00022525"/>
    </source>
</evidence>
<comment type="similarity">
    <text evidence="2">Belongs to the tumor necrosis factor family.</text>
</comment>
<dbReference type="SUPFAM" id="SSF49842">
    <property type="entry name" value="TNF-like"/>
    <property type="match status" value="1"/>
</dbReference>
<evidence type="ECO:0000256" key="7">
    <source>
        <dbReference type="SAM" id="MobiDB-lite"/>
    </source>
</evidence>
<keyword evidence="3" id="KW-0202">Cytokine</keyword>
<dbReference type="GO" id="GO:0005164">
    <property type="term" value="F:tumor necrosis factor receptor binding"/>
    <property type="evidence" value="ECO:0007669"/>
    <property type="project" value="InterPro"/>
</dbReference>
<dbReference type="PANTHER" id="PTHR15151:SF24">
    <property type="entry name" value="A PROLIFERATION-INDUCING LIGAND-LIKE PROTEIN-RELATED"/>
    <property type="match status" value="1"/>
</dbReference>
<dbReference type="InterPro" id="IPR006052">
    <property type="entry name" value="TNF_dom"/>
</dbReference>
<feature type="compositionally biased region" description="Acidic residues" evidence="7">
    <location>
        <begin position="101"/>
        <end position="115"/>
    </location>
</feature>
<name>A0A2Z2ELE8_MEGAB</name>
<comment type="subcellular location">
    <subcellularLocation>
        <location evidence="1">Secreted</location>
    </subcellularLocation>
</comment>
<keyword evidence="8" id="KW-0472">Membrane</keyword>
<feature type="domain" description="THD" evidence="9">
    <location>
        <begin position="239"/>
        <end position="383"/>
    </location>
</feature>
<dbReference type="AlphaFoldDB" id="A0A2Z2ELE8"/>
<organism evidence="10">
    <name type="scientific">Megaselia abdita</name>
    <name type="common">Humpbacked fly</name>
    <dbReference type="NCBI Taxonomy" id="88686"/>
    <lineage>
        <taxon>Eukaryota</taxon>
        <taxon>Metazoa</taxon>
        <taxon>Ecdysozoa</taxon>
        <taxon>Arthropoda</taxon>
        <taxon>Hexapoda</taxon>
        <taxon>Insecta</taxon>
        <taxon>Pterygota</taxon>
        <taxon>Neoptera</taxon>
        <taxon>Endopterygota</taxon>
        <taxon>Diptera</taxon>
        <taxon>Brachycera</taxon>
        <taxon>Muscomorpha</taxon>
        <taxon>Platypezoidea</taxon>
        <taxon>Phoridae</taxon>
        <taxon>Megaseliini</taxon>
        <taxon>Megaselia</taxon>
    </lineage>
</organism>
<sequence length="386" mass="44655">MTAETLKPFILPTSNSFNIQKHSPKNSGRHLWILIGLSVALLTLSAAAVYITVWEAVRMDKLEKQVESLSNELADMKSKFGFDDLDDLNDFEREYSKSDDNSNDIDDDDDDEDSYEQSGNFLPNRFDDLEDGEDDDEYNDDENYDEFSSEDTKKSEEFIDDEKKIRIIRAIDVSVYPESNGENKPVEKKPTVKHLKHKRRMKANYNRQAHPYYHKRSPQVKSMMMQRQGRVFPNSNALAAAHYHMNSTVPGNHPHHLKHMKIPHDGDIYIGAAHNWPRTYDLNSHFSIEHGLLKVHEGGVFFVYAQVLYQNNFDKNGYRIYHNEEPFLQCALTIPNNMAKSNTCYTSGIIYLRRGDMLHMRDLFKDRTVALRGAKSFFGIVKLTSD</sequence>
<keyword evidence="8" id="KW-1133">Transmembrane helix</keyword>
<evidence type="ECO:0000256" key="8">
    <source>
        <dbReference type="SAM" id="Phobius"/>
    </source>
</evidence>
<dbReference type="EMBL" id="KY302677">
    <property type="protein sequence ID" value="APV45533.1"/>
    <property type="molecule type" value="mRNA"/>
</dbReference>
<dbReference type="GO" id="GO:0005125">
    <property type="term" value="F:cytokine activity"/>
    <property type="evidence" value="ECO:0007669"/>
    <property type="project" value="UniProtKB-KW"/>
</dbReference>
<evidence type="ECO:0000256" key="5">
    <source>
        <dbReference type="ARBA" id="ARBA00023157"/>
    </source>
</evidence>
<evidence type="ECO:0000259" key="9">
    <source>
        <dbReference type="PROSITE" id="PS50049"/>
    </source>
</evidence>
<keyword evidence="8" id="KW-0812">Transmembrane</keyword>
<protein>
    <submittedName>
        <fullName evidence="10">Eiger</fullName>
    </submittedName>
</protein>
<evidence type="ECO:0000256" key="3">
    <source>
        <dbReference type="ARBA" id="ARBA00022514"/>
    </source>
</evidence>
<keyword evidence="4" id="KW-0964">Secreted</keyword>
<dbReference type="PROSITE" id="PS50049">
    <property type="entry name" value="THD_2"/>
    <property type="match status" value="1"/>
</dbReference>
<dbReference type="PANTHER" id="PTHR15151">
    <property type="entry name" value="PROTEIN EIGER"/>
    <property type="match status" value="1"/>
</dbReference>
<feature type="region of interest" description="Disordered" evidence="7">
    <location>
        <begin position="94"/>
        <end position="156"/>
    </location>
</feature>
<dbReference type="GO" id="GO:0006955">
    <property type="term" value="P:immune response"/>
    <property type="evidence" value="ECO:0007669"/>
    <property type="project" value="InterPro"/>
</dbReference>
<evidence type="ECO:0000256" key="1">
    <source>
        <dbReference type="ARBA" id="ARBA00004613"/>
    </source>
</evidence>
<evidence type="ECO:0000256" key="6">
    <source>
        <dbReference type="ARBA" id="ARBA00023180"/>
    </source>
</evidence>
<dbReference type="GO" id="GO:0005615">
    <property type="term" value="C:extracellular space"/>
    <property type="evidence" value="ECO:0007669"/>
    <property type="project" value="UniProtKB-KW"/>
</dbReference>
<dbReference type="Gene3D" id="2.60.120.40">
    <property type="match status" value="1"/>
</dbReference>
<reference evidence="10" key="1">
    <citation type="journal article" date="2016" name="Elife">
        <title>Functional evolution of a morphogenetic gradient.</title>
        <authorList>
            <person name="Kwan C.W."/>
            <person name="Gavin-Smyth J."/>
            <person name="Ferguson E.L."/>
            <person name="Schmidt-Ott U."/>
        </authorList>
    </citation>
    <scope>NUCLEOTIDE SEQUENCE</scope>
</reference>
<feature type="compositionally biased region" description="Acidic residues" evidence="7">
    <location>
        <begin position="128"/>
        <end position="149"/>
    </location>
</feature>
<dbReference type="Pfam" id="PF00229">
    <property type="entry name" value="TNF"/>
    <property type="match status" value="1"/>
</dbReference>
<feature type="transmembrane region" description="Helical" evidence="8">
    <location>
        <begin position="31"/>
        <end position="54"/>
    </location>
</feature>
<accession>A0A2Z2ELE8</accession>
<dbReference type="InterPro" id="IPR051748">
    <property type="entry name" value="TNF_Ligand_Superfamily"/>
</dbReference>